<sequence>MDPSMLPIECWNLIADKLSSHDLSLVIRASKLFSTVFGPYLYRCIDLSVHEIPSSATEQDEGPLSPCPPNLLDRQHAFTRSVLHYKPEYALWVRSFTWTMCLQRTHALDPAPEQELDSVIQLFSKMDRVLSVDIDGGDFHCYPPKPIPPLFPAACHIRLSGQMHYGLASAILHGPEKMSLKSLTICNLHELGHTRSGQNYQKPPIRSFYQWGLAAWDESDAEPIEEDWAAESLPKQVPPGPMRRVLNKQLASRCSSLESLTLCQVSMEMLQTYGLLPPGWYYPGPELHEEWATFIQAVRPCHLRIQYDDVSTAIRSGLKAMWRKNTCRGSLPYHREFTRKLLPLLKEGWPELRRLELTYWLIAEMEMLNLVVRDETVALLARDKEVELSLAPWTYYHRGFGTFDWEERNEYLPQQTI</sequence>
<evidence type="ECO:0000313" key="1">
    <source>
        <dbReference type="EMBL" id="KAJ5388949.1"/>
    </source>
</evidence>
<dbReference type="GeneID" id="81432125"/>
<dbReference type="AlphaFoldDB" id="A0A9W9VTN6"/>
<reference evidence="1" key="1">
    <citation type="submission" date="2022-11" db="EMBL/GenBank/DDBJ databases">
        <authorList>
            <person name="Petersen C."/>
        </authorList>
    </citation>
    <scope>NUCLEOTIDE SEQUENCE</scope>
    <source>
        <strain evidence="1">IBT 29864</strain>
    </source>
</reference>
<reference evidence="1" key="2">
    <citation type="journal article" date="2023" name="IMA Fungus">
        <title>Comparative genomic study of the Penicillium genus elucidates a diverse pangenome and 15 lateral gene transfer events.</title>
        <authorList>
            <person name="Petersen C."/>
            <person name="Sorensen T."/>
            <person name="Nielsen M.R."/>
            <person name="Sondergaard T.E."/>
            <person name="Sorensen J.L."/>
            <person name="Fitzpatrick D.A."/>
            <person name="Frisvad J.C."/>
            <person name="Nielsen K.L."/>
        </authorList>
    </citation>
    <scope>NUCLEOTIDE SEQUENCE</scope>
    <source>
        <strain evidence="1">IBT 29864</strain>
    </source>
</reference>
<dbReference type="RefSeq" id="XP_056559677.1">
    <property type="nucleotide sequence ID" value="XM_056692948.1"/>
</dbReference>
<protein>
    <recommendedName>
        <fullName evidence="3">F-box domain-containing protein</fullName>
    </recommendedName>
</protein>
<proteinExistence type="predicted"/>
<evidence type="ECO:0008006" key="3">
    <source>
        <dbReference type="Google" id="ProtNLM"/>
    </source>
</evidence>
<dbReference type="OrthoDB" id="4252443at2759"/>
<keyword evidence="2" id="KW-1185">Reference proteome</keyword>
<dbReference type="Proteomes" id="UP001147782">
    <property type="component" value="Unassembled WGS sequence"/>
</dbReference>
<dbReference type="EMBL" id="JAPZBS010000001">
    <property type="protein sequence ID" value="KAJ5388949.1"/>
    <property type="molecule type" value="Genomic_DNA"/>
</dbReference>
<accession>A0A9W9VTN6</accession>
<comment type="caution">
    <text evidence="1">The sequence shown here is derived from an EMBL/GenBank/DDBJ whole genome shotgun (WGS) entry which is preliminary data.</text>
</comment>
<name>A0A9W9VTN6_9EURO</name>
<gene>
    <name evidence="1" type="ORF">N7496_000017</name>
</gene>
<organism evidence="1 2">
    <name type="scientific">Penicillium cataractarum</name>
    <dbReference type="NCBI Taxonomy" id="2100454"/>
    <lineage>
        <taxon>Eukaryota</taxon>
        <taxon>Fungi</taxon>
        <taxon>Dikarya</taxon>
        <taxon>Ascomycota</taxon>
        <taxon>Pezizomycotina</taxon>
        <taxon>Eurotiomycetes</taxon>
        <taxon>Eurotiomycetidae</taxon>
        <taxon>Eurotiales</taxon>
        <taxon>Aspergillaceae</taxon>
        <taxon>Penicillium</taxon>
    </lineage>
</organism>
<evidence type="ECO:0000313" key="2">
    <source>
        <dbReference type="Proteomes" id="UP001147782"/>
    </source>
</evidence>